<evidence type="ECO:0000313" key="3">
    <source>
        <dbReference type="Proteomes" id="UP000322699"/>
    </source>
</evidence>
<gene>
    <name evidence="2" type="ORF">LF1_06120</name>
</gene>
<dbReference type="Proteomes" id="UP000322699">
    <property type="component" value="Unassembled WGS sequence"/>
</dbReference>
<reference evidence="2 3" key="1">
    <citation type="submission" date="2019-08" db="EMBL/GenBank/DDBJ databases">
        <title>Deep-cultivation of Planctomycetes and their phenomic and genomic characterization uncovers novel biology.</title>
        <authorList>
            <person name="Wiegand S."/>
            <person name="Jogler M."/>
            <person name="Boedeker C."/>
            <person name="Pinto D."/>
            <person name="Vollmers J."/>
            <person name="Rivas-Marin E."/>
            <person name="Kohn T."/>
            <person name="Peeters S.H."/>
            <person name="Heuer A."/>
            <person name="Rast P."/>
            <person name="Oberbeckmann S."/>
            <person name="Bunk B."/>
            <person name="Jeske O."/>
            <person name="Meyerdierks A."/>
            <person name="Storesund J.E."/>
            <person name="Kallscheuer N."/>
            <person name="Luecker S."/>
            <person name="Lage O.M."/>
            <person name="Pohl T."/>
            <person name="Merkel B.J."/>
            <person name="Hornburger P."/>
            <person name="Mueller R.-W."/>
            <person name="Bruemmer F."/>
            <person name="Labrenz M."/>
            <person name="Spormann A.M."/>
            <person name="Op Den Camp H."/>
            <person name="Overmann J."/>
            <person name="Amann R."/>
            <person name="Jetten M.S.M."/>
            <person name="Mascher T."/>
            <person name="Medema M.H."/>
            <person name="Devos D.P."/>
            <person name="Kaster A.-K."/>
            <person name="Ovreas L."/>
            <person name="Rohde M."/>
            <person name="Galperin M.Y."/>
            <person name="Jogler C."/>
        </authorList>
    </citation>
    <scope>NUCLEOTIDE SEQUENCE [LARGE SCALE GENOMIC DNA]</scope>
    <source>
        <strain evidence="2 3">LF1</strain>
    </source>
</reference>
<dbReference type="RefSeq" id="WP_149752560.1">
    <property type="nucleotide sequence ID" value="NZ_LWSK01000049.1"/>
</dbReference>
<protein>
    <submittedName>
        <fullName evidence="2">Uncharacterized protein</fullName>
    </submittedName>
</protein>
<feature type="region of interest" description="Disordered" evidence="1">
    <location>
        <begin position="40"/>
        <end position="63"/>
    </location>
</feature>
<evidence type="ECO:0000313" key="2">
    <source>
        <dbReference type="EMBL" id="KAA1258097.1"/>
    </source>
</evidence>
<dbReference type="EMBL" id="VRLW01000001">
    <property type="protein sequence ID" value="KAA1258097.1"/>
    <property type="molecule type" value="Genomic_DNA"/>
</dbReference>
<organism evidence="2 3">
    <name type="scientific">Rubripirellula obstinata</name>
    <dbReference type="NCBI Taxonomy" id="406547"/>
    <lineage>
        <taxon>Bacteria</taxon>
        <taxon>Pseudomonadati</taxon>
        <taxon>Planctomycetota</taxon>
        <taxon>Planctomycetia</taxon>
        <taxon>Pirellulales</taxon>
        <taxon>Pirellulaceae</taxon>
        <taxon>Rubripirellula</taxon>
    </lineage>
</organism>
<accession>A0A5B1CAE1</accession>
<dbReference type="AlphaFoldDB" id="A0A5B1CAE1"/>
<sequence>MNMNNARSERLATLLARGLSRIRKREGENWAVANRVLDLPTDAPETRETDVSVPCQQEDRDES</sequence>
<name>A0A5B1CAE1_9BACT</name>
<proteinExistence type="predicted"/>
<evidence type="ECO:0000256" key="1">
    <source>
        <dbReference type="SAM" id="MobiDB-lite"/>
    </source>
</evidence>
<keyword evidence="3" id="KW-1185">Reference proteome</keyword>
<comment type="caution">
    <text evidence="2">The sequence shown here is derived from an EMBL/GenBank/DDBJ whole genome shotgun (WGS) entry which is preliminary data.</text>
</comment>